<keyword evidence="5" id="KW-0961">Cell wall biogenesis/degradation</keyword>
<dbReference type="InterPro" id="IPR002502">
    <property type="entry name" value="Amidase_domain"/>
</dbReference>
<evidence type="ECO:0000256" key="5">
    <source>
        <dbReference type="ARBA" id="ARBA00023316"/>
    </source>
</evidence>
<feature type="domain" description="N-acetylmuramoyl-L-alanine amidase" evidence="6">
    <location>
        <begin position="1"/>
        <end position="138"/>
    </location>
</feature>
<dbReference type="EMBL" id="JAAVTX010000009">
    <property type="protein sequence ID" value="NKE48375.1"/>
    <property type="molecule type" value="Genomic_DNA"/>
</dbReference>
<dbReference type="PANTHER" id="PTHR30417:SF1">
    <property type="entry name" value="N-ACETYLMURAMOYL-L-ALANINE AMIDASE AMID"/>
    <property type="match status" value="1"/>
</dbReference>
<evidence type="ECO:0000256" key="4">
    <source>
        <dbReference type="ARBA" id="ARBA00022801"/>
    </source>
</evidence>
<evidence type="ECO:0000256" key="2">
    <source>
        <dbReference type="ARBA" id="ARBA00007553"/>
    </source>
</evidence>
<sequence>MPSPNQDERPQPVDMLVLHYTGMRSGAEAIARLRDPASRVSSHYVVEEDGAVFRLVPEDRRAWHAGISHWRGQDLLNGRSIGIEIVNPGHEFGYRPFPALQMAAVCDLCLEILSRHAIAPRDVVAHSDIAPDRKDDPGELFDWRGLAANGVGLWPEGGAVPDADAPTLLARIGYRADLPLPVLLRAFQRRWRPTRIDGQADAETLARLAAVAAAVTSTRD</sequence>
<dbReference type="CDD" id="cd06583">
    <property type="entry name" value="PGRP"/>
    <property type="match status" value="1"/>
</dbReference>
<gene>
    <name evidence="7" type="ORF">HB662_26610</name>
</gene>
<dbReference type="SUPFAM" id="SSF55846">
    <property type="entry name" value="N-acetylmuramoyl-L-alanine amidase-like"/>
    <property type="match status" value="1"/>
</dbReference>
<evidence type="ECO:0000256" key="3">
    <source>
        <dbReference type="ARBA" id="ARBA00011901"/>
    </source>
</evidence>
<protein>
    <recommendedName>
        <fullName evidence="3">N-acetylmuramoyl-L-alanine amidase</fullName>
        <ecNumber evidence="3">3.5.1.28</ecNumber>
    </recommendedName>
</protein>
<organism evidence="7 8">
    <name type="scientific">Falsiroseomonas frigidaquae</name>
    <dbReference type="NCBI Taxonomy" id="487318"/>
    <lineage>
        <taxon>Bacteria</taxon>
        <taxon>Pseudomonadati</taxon>
        <taxon>Pseudomonadota</taxon>
        <taxon>Alphaproteobacteria</taxon>
        <taxon>Acetobacterales</taxon>
        <taxon>Roseomonadaceae</taxon>
        <taxon>Falsiroseomonas</taxon>
    </lineage>
</organism>
<comment type="caution">
    <text evidence="7">The sequence shown here is derived from an EMBL/GenBank/DDBJ whole genome shotgun (WGS) entry which is preliminary data.</text>
</comment>
<dbReference type="SMART" id="SM00644">
    <property type="entry name" value="Ami_2"/>
    <property type="match status" value="1"/>
</dbReference>
<reference evidence="7 8" key="1">
    <citation type="submission" date="2020-03" db="EMBL/GenBank/DDBJ databases">
        <title>Roseomonas selenitidurans sp. nov. isolated from soil.</title>
        <authorList>
            <person name="Liu H."/>
        </authorList>
    </citation>
    <scope>NUCLEOTIDE SEQUENCE [LARGE SCALE GENOMIC DNA]</scope>
    <source>
        <strain evidence="7 8">JCM 15073</strain>
    </source>
</reference>
<dbReference type="Pfam" id="PF01510">
    <property type="entry name" value="Amidase_2"/>
    <property type="match status" value="1"/>
</dbReference>
<dbReference type="Gene3D" id="3.40.80.10">
    <property type="entry name" value="Peptidoglycan recognition protein-like"/>
    <property type="match status" value="1"/>
</dbReference>
<evidence type="ECO:0000313" key="7">
    <source>
        <dbReference type="EMBL" id="NKE48375.1"/>
    </source>
</evidence>
<dbReference type="PANTHER" id="PTHR30417">
    <property type="entry name" value="N-ACETYLMURAMOYL-L-ALANINE AMIDASE AMID"/>
    <property type="match status" value="1"/>
</dbReference>
<evidence type="ECO:0000256" key="1">
    <source>
        <dbReference type="ARBA" id="ARBA00001561"/>
    </source>
</evidence>
<dbReference type="Gene3D" id="1.10.101.10">
    <property type="entry name" value="PGBD-like superfamily/PGBD"/>
    <property type="match status" value="1"/>
</dbReference>
<dbReference type="InterPro" id="IPR051206">
    <property type="entry name" value="NAMLAA_amidase_2"/>
</dbReference>
<dbReference type="EC" id="3.5.1.28" evidence="3"/>
<proteinExistence type="inferred from homology"/>
<evidence type="ECO:0000313" key="8">
    <source>
        <dbReference type="Proteomes" id="UP000765160"/>
    </source>
</evidence>
<dbReference type="InterPro" id="IPR036365">
    <property type="entry name" value="PGBD-like_sf"/>
</dbReference>
<dbReference type="SUPFAM" id="SSF47090">
    <property type="entry name" value="PGBD-like"/>
    <property type="match status" value="1"/>
</dbReference>
<accession>A0ABX1F7T5</accession>
<name>A0ABX1F7T5_9PROT</name>
<dbReference type="InterPro" id="IPR036366">
    <property type="entry name" value="PGBDSf"/>
</dbReference>
<dbReference type="InterPro" id="IPR036505">
    <property type="entry name" value="Amidase/PGRP_sf"/>
</dbReference>
<comment type="catalytic activity">
    <reaction evidence="1">
        <text>Hydrolyzes the link between N-acetylmuramoyl residues and L-amino acid residues in certain cell-wall glycopeptides.</text>
        <dbReference type="EC" id="3.5.1.28"/>
    </reaction>
</comment>
<evidence type="ECO:0000259" key="6">
    <source>
        <dbReference type="SMART" id="SM00644"/>
    </source>
</evidence>
<comment type="similarity">
    <text evidence="2">Belongs to the N-acetylmuramoyl-L-alanine amidase 2 family.</text>
</comment>
<keyword evidence="4" id="KW-0378">Hydrolase</keyword>
<dbReference type="Proteomes" id="UP000765160">
    <property type="component" value="Unassembled WGS sequence"/>
</dbReference>
<keyword evidence="8" id="KW-1185">Reference proteome</keyword>